<evidence type="ECO:0000313" key="2">
    <source>
        <dbReference type="EMBL" id="MBB5059451.1"/>
    </source>
</evidence>
<reference evidence="2 3" key="1">
    <citation type="submission" date="2020-08" db="EMBL/GenBank/DDBJ databases">
        <title>Genomic Encyclopedia of Type Strains, Phase IV (KMG-V): Genome sequencing to study the core and pangenomes of soil and plant-associated prokaryotes.</title>
        <authorList>
            <person name="Whitman W."/>
        </authorList>
    </citation>
    <scope>NUCLEOTIDE SEQUENCE [LARGE SCALE GENOMIC DNA]</scope>
    <source>
        <strain evidence="2 3">M8UP14</strain>
    </source>
</reference>
<dbReference type="Gene3D" id="2.60.120.650">
    <property type="entry name" value="Cupin"/>
    <property type="match status" value="1"/>
</dbReference>
<feature type="domain" description="JmjC" evidence="1">
    <location>
        <begin position="110"/>
        <end position="277"/>
    </location>
</feature>
<sequence>MAAHVISELSQPSPLTSALPTVETLTSKDARLEIDPASYSALYNNTPFSFQHNLHKLDLFQFESICDLADRYTGASPNDYFVTGSSPKADAAFFDTEQIVLKPVEAIRKLDEKPTRILLKRPENYDVRFRDLMNGLIQQLRALPGGLGNQPIRRIQSSIFITSAAATTALHFDPEVAFFTQIEGDKDYHAYPPDQVTEEELETFYSRGRVSIGQLDMSKLNPDQDHFFPLKAGVGFHQPQNSPHWVQTRAVRSISYSLVYETALDKQIGLTRAFNYFERKVGLHPAAPTKNPQLDGLKARAIVPVRFGLKVAHKLRHG</sequence>
<keyword evidence="3" id="KW-1185">Reference proteome</keyword>
<dbReference type="PROSITE" id="PS51184">
    <property type="entry name" value="JMJC"/>
    <property type="match status" value="1"/>
</dbReference>
<dbReference type="InterPro" id="IPR003347">
    <property type="entry name" value="JmjC_dom"/>
</dbReference>
<proteinExistence type="predicted"/>
<protein>
    <recommendedName>
        <fullName evidence="1">JmjC domain-containing protein</fullName>
    </recommendedName>
</protein>
<gene>
    <name evidence="2" type="ORF">HDF16_004177</name>
</gene>
<comment type="caution">
    <text evidence="2">The sequence shown here is derived from an EMBL/GenBank/DDBJ whole genome shotgun (WGS) entry which is preliminary data.</text>
</comment>
<evidence type="ECO:0000313" key="3">
    <source>
        <dbReference type="Proteomes" id="UP000540989"/>
    </source>
</evidence>
<dbReference type="EMBL" id="JACHIP010000006">
    <property type="protein sequence ID" value="MBB5059451.1"/>
    <property type="molecule type" value="Genomic_DNA"/>
</dbReference>
<accession>A0A7W7ZGM6</accession>
<dbReference type="AlphaFoldDB" id="A0A7W7ZGM6"/>
<name>A0A7W7ZGM6_9BACT</name>
<organism evidence="2 3">
    <name type="scientific">Granulicella aggregans</name>
    <dbReference type="NCBI Taxonomy" id="474949"/>
    <lineage>
        <taxon>Bacteria</taxon>
        <taxon>Pseudomonadati</taxon>
        <taxon>Acidobacteriota</taxon>
        <taxon>Terriglobia</taxon>
        <taxon>Terriglobales</taxon>
        <taxon>Acidobacteriaceae</taxon>
        <taxon>Granulicella</taxon>
    </lineage>
</organism>
<dbReference type="RefSeq" id="WP_184221004.1">
    <property type="nucleotide sequence ID" value="NZ_JACHIP010000006.1"/>
</dbReference>
<dbReference type="Proteomes" id="UP000540989">
    <property type="component" value="Unassembled WGS sequence"/>
</dbReference>
<evidence type="ECO:0000259" key="1">
    <source>
        <dbReference type="PROSITE" id="PS51184"/>
    </source>
</evidence>
<dbReference type="SUPFAM" id="SSF51197">
    <property type="entry name" value="Clavaminate synthase-like"/>
    <property type="match status" value="1"/>
</dbReference>